<keyword evidence="4" id="KW-1185">Reference proteome</keyword>
<feature type="domain" description="GH15-like" evidence="1">
    <location>
        <begin position="251"/>
        <end position="612"/>
    </location>
</feature>
<evidence type="ECO:0000313" key="3">
    <source>
        <dbReference type="EMBL" id="MDT9681012.1"/>
    </source>
</evidence>
<comment type="caution">
    <text evidence="3">The sequence shown here is derived from an EMBL/GenBank/DDBJ whole genome shotgun (WGS) entry which is preliminary data.</text>
</comment>
<protein>
    <submittedName>
        <fullName evidence="3">Glycoside hydrolase family 15 protein</fullName>
    </submittedName>
</protein>
<dbReference type="Pfam" id="PF00723">
    <property type="entry name" value="Glyco_hydro_15"/>
    <property type="match status" value="1"/>
</dbReference>
<dbReference type="PANTHER" id="PTHR31616:SF10">
    <property type="entry name" value="TREHALASE"/>
    <property type="match status" value="1"/>
</dbReference>
<accession>A0ABU3QE05</accession>
<dbReference type="RefSeq" id="WP_315876007.1">
    <property type="nucleotide sequence ID" value="NZ_JAWCTQ010000002.1"/>
</dbReference>
<evidence type="ECO:0000259" key="1">
    <source>
        <dbReference type="Pfam" id="PF00723"/>
    </source>
</evidence>
<dbReference type="Proteomes" id="UP001250181">
    <property type="component" value="Unassembled WGS sequence"/>
</dbReference>
<feature type="domain" description="Trehalase-like N-terminal" evidence="2">
    <location>
        <begin position="18"/>
        <end position="193"/>
    </location>
</feature>
<dbReference type="InterPro" id="IPR045582">
    <property type="entry name" value="Trehalase-like_N"/>
</dbReference>
<dbReference type="InterPro" id="IPR008928">
    <property type="entry name" value="6-hairpin_glycosidase_sf"/>
</dbReference>
<organism evidence="3 4">
    <name type="scientific">Streptomyces tamarix</name>
    <dbReference type="NCBI Taxonomy" id="3078565"/>
    <lineage>
        <taxon>Bacteria</taxon>
        <taxon>Bacillati</taxon>
        <taxon>Actinomycetota</taxon>
        <taxon>Actinomycetes</taxon>
        <taxon>Kitasatosporales</taxon>
        <taxon>Streptomycetaceae</taxon>
        <taxon>Streptomyces</taxon>
    </lineage>
</organism>
<dbReference type="PANTHER" id="PTHR31616">
    <property type="entry name" value="TREHALASE"/>
    <property type="match status" value="1"/>
</dbReference>
<name>A0ABU3QE05_9ACTN</name>
<keyword evidence="3" id="KW-0378">Hydrolase</keyword>
<reference evidence="3 4" key="1">
    <citation type="submission" date="2023-09" db="EMBL/GenBank/DDBJ databases">
        <title>Streptomyces sp. nov.: A antagonism against Alternaria gaisen Producing Streptochlin, Isolated from Tamarix root soil.</title>
        <authorList>
            <person name="Chen Y."/>
        </authorList>
    </citation>
    <scope>NUCLEOTIDE SEQUENCE [LARGE SCALE GENOMIC DNA]</scope>
    <source>
        <strain evidence="3 4">TRM76323</strain>
    </source>
</reference>
<dbReference type="GO" id="GO:0016787">
    <property type="term" value="F:hydrolase activity"/>
    <property type="evidence" value="ECO:0007669"/>
    <property type="project" value="UniProtKB-KW"/>
</dbReference>
<gene>
    <name evidence="3" type="ORF">RND61_02770</name>
</gene>
<evidence type="ECO:0000259" key="2">
    <source>
        <dbReference type="Pfam" id="PF19291"/>
    </source>
</evidence>
<dbReference type="InterPro" id="IPR012341">
    <property type="entry name" value="6hp_glycosidase-like_sf"/>
</dbReference>
<dbReference type="Pfam" id="PF19291">
    <property type="entry name" value="TREH_N"/>
    <property type="match status" value="1"/>
</dbReference>
<sequence>MSGGGTGVPAATGAGGYPPLGELAFLSDCGTAALVGPDAAVEWMCAPRYDAPSVFARLLDRRVGGAWELTVEGAGAPQRWYAEGTLVVAGRWEAPEGVLEGWDFLAARAPGADDARGLVPAGALVRMVRCVEGRVRVRHRVEARPDYARRGARWRPAGEGGALAEEEAGLWLGADGARPAVEDGAVVAAAELEAGGELVVVLAYDGVRRGPVTTAGARALLEETLGAWREWSSRGSPYEGVGAQEVRHSARVLRGLMSSATGALLAAPTTSLPEWPGGPRNWDYRFLWHRDAALVVLVLMRLGHFAEAGRYLRVLLRHCTAERGELTPMLDLDGGTGTPEEVLDHLEGYAGSRPVRVGNSADEQWQLDVYGQVLDAALVYQQVAAGTPHALSHGELAACWTVVDAACRRWREPDHGIWEVRGRKRHWTSSKLYAWVCLDRGVRLADLPGSPPAPEAGRWRAECAAVRADVLARGWDGGRGAFTQAYGEPQLDASLLRMPLLGFLDGRDPRVVATLERIDAELGEDGWLVHRYDPRATDDGIAGPEGGFLLCSFDMVSALVLAGRRAQARERFRALCARAGRFGLFAEEMTAGGQMLGNYPQAFTHLGLIEAAMNLDAARDREALHAWAARAS</sequence>
<dbReference type="EMBL" id="JAWCTQ010000002">
    <property type="protein sequence ID" value="MDT9681012.1"/>
    <property type="molecule type" value="Genomic_DNA"/>
</dbReference>
<dbReference type="SUPFAM" id="SSF48208">
    <property type="entry name" value="Six-hairpin glycosidases"/>
    <property type="match status" value="1"/>
</dbReference>
<dbReference type="Gene3D" id="1.50.10.10">
    <property type="match status" value="1"/>
</dbReference>
<proteinExistence type="predicted"/>
<dbReference type="InterPro" id="IPR011613">
    <property type="entry name" value="GH15-like"/>
</dbReference>
<evidence type="ECO:0000313" key="4">
    <source>
        <dbReference type="Proteomes" id="UP001250181"/>
    </source>
</evidence>